<dbReference type="SUPFAM" id="SSF49464">
    <property type="entry name" value="Carboxypeptidase regulatory domain-like"/>
    <property type="match status" value="1"/>
</dbReference>
<comment type="subcellular location">
    <subcellularLocation>
        <location evidence="1 12">Cell outer membrane</location>
        <topology evidence="1 12">Multi-pass membrane protein</topology>
    </subcellularLocation>
</comment>
<keyword evidence="2 12" id="KW-0813">Transport</keyword>
<keyword evidence="8 13" id="KW-0798">TonB box</keyword>
<evidence type="ECO:0000256" key="6">
    <source>
        <dbReference type="ARBA" id="ARBA00022729"/>
    </source>
</evidence>
<dbReference type="InterPro" id="IPR023997">
    <property type="entry name" value="TonB-dep_OMP_SusC/RagA_CS"/>
</dbReference>
<evidence type="ECO:0000259" key="14">
    <source>
        <dbReference type="SMART" id="SM00965"/>
    </source>
</evidence>
<keyword evidence="6" id="KW-0732">Signal</keyword>
<keyword evidence="3 12" id="KW-1134">Transmembrane beta strand</keyword>
<dbReference type="Gene3D" id="2.40.170.20">
    <property type="entry name" value="TonB-dependent receptor, beta-barrel domain"/>
    <property type="match status" value="1"/>
</dbReference>
<dbReference type="InterPro" id="IPR023996">
    <property type="entry name" value="TonB-dep_OMP_SusC/RagA"/>
</dbReference>
<evidence type="ECO:0000256" key="13">
    <source>
        <dbReference type="RuleBase" id="RU003357"/>
    </source>
</evidence>
<keyword evidence="5 12" id="KW-0812">Transmembrane</keyword>
<evidence type="ECO:0000256" key="9">
    <source>
        <dbReference type="ARBA" id="ARBA00023136"/>
    </source>
</evidence>
<dbReference type="InterPro" id="IPR036942">
    <property type="entry name" value="Beta-barrel_TonB_sf"/>
</dbReference>
<name>A0A1G6G3Y1_BACOV</name>
<dbReference type="InterPro" id="IPR037066">
    <property type="entry name" value="Plug_dom_sf"/>
</dbReference>
<dbReference type="InterPro" id="IPR008969">
    <property type="entry name" value="CarboxyPept-like_regulatory"/>
</dbReference>
<dbReference type="PANTHER" id="PTHR30069">
    <property type="entry name" value="TONB-DEPENDENT OUTER MEMBRANE RECEPTOR"/>
    <property type="match status" value="1"/>
</dbReference>
<evidence type="ECO:0000256" key="2">
    <source>
        <dbReference type="ARBA" id="ARBA00022448"/>
    </source>
</evidence>
<keyword evidence="9 12" id="KW-0472">Membrane</keyword>
<dbReference type="Pfam" id="PF00593">
    <property type="entry name" value="TonB_dep_Rec_b-barrel"/>
    <property type="match status" value="1"/>
</dbReference>
<dbReference type="GO" id="GO:0044718">
    <property type="term" value="P:siderophore transmembrane transport"/>
    <property type="evidence" value="ECO:0007669"/>
    <property type="project" value="TreeGrafter"/>
</dbReference>
<feature type="domain" description="Secretin/TonB short N-terminal" evidence="14">
    <location>
        <begin position="72"/>
        <end position="123"/>
    </location>
</feature>
<sequence length="1121" mass="124747">MKNNLWCGRIVHRKTHCTQILRIMRLTVFFLLFIILETYALNGYSQNQKVSMNKGTATLAEIIRQIEKQTDYLFIYNEREVSLKRKVSIFTQNGTVASLLLDALKGTEFSYTMEGKHIILTKKQAEALSPVQHKKRITGLVKEYSGEAIVGCNVSVKGTTIGTITDINGKYSLEVPDNATLVFSFLGYKSMEYPVKAQQTINVTLGEDSKALNEVVVVGYGTQRKALVTNAISSFKPSESNMRPVLTPSELLQGRVAGVTVSTGSGNLGSSERMSIRGAASLSASNEPLYVVDGIPILNSNASLFNMGEDLSSMAVLNLTDIESIEVLKDAASAAIYGSRATNGVVVITTKSGKEGRSDIRLNVSTGISKFANKGRIKYADSDLYVETYNDGVERYNRQNGYTVGSAGYVVPISNPFQGLPDTDWLDLITQVGHSYNVDLSFSGGSKKTKFYVGANYNYQEGIIKTNDITKINLKAKISHEMTSWLEVGANVSGNYLKNNRVPGANIGSTIVARAVEQRPFDRPYKPNGDYYLGGTDELARHNPLQILNEEVSYIDTYRYLGTFNADLKYKKFSLKNSVSTDIGYTYDYVYYNENHPYGAGGGRIVEYNRLVKNLLIENVFNYNDKFGDFEAGLMLGHSFQKMSTRTSSIDGRGFPSPVFDTVGTASEIYNASGGISEFAMESYFGRINLSYLDRYILNVTMRSDGSSRFAPSDRYGYFPSVSLGWNVSKESFWKFPQTDLKFRLSYGKTGNQDGIGNYAWQPLMSGGINYGNNSGMAVTSMGNNKLTWETADQYDFGFDLGFWNGKLNMIADIYLKNTNNLLYSMPLHGTSGFTSITSNIGSMRNYGVEFSINGHLNIGKVNWTSSFNISHNKNKLTKLLGDDLLPIGSNRALKVGEELGTFYLFQMDGLYQYDGEVPQPLYDLGVRAGDVKYHDADNNGIINDNDRVLTGSSNPDFFGGWNNTFKYKGFQLDVFFTYMYGNDVYAEWAVTATRPGYRMAITEDVAKNRWTAPGSSDKYPRAVNTLCGHNSKNSTRFLEDGSFIRLRSLTFSYTFPQVMLQKICLKGLRLYVQGDNLLLFSKYSGWDPEVSKNMDPQYFGVDLYGVPPSRSVNFGINLSF</sequence>
<dbReference type="NCBIfam" id="TIGR04057">
    <property type="entry name" value="SusC_RagA_signa"/>
    <property type="match status" value="1"/>
</dbReference>
<protein>
    <submittedName>
        <fullName evidence="15">TonB-linked outer membrane protein, SusC/RagA family</fullName>
    </submittedName>
</protein>
<evidence type="ECO:0000256" key="4">
    <source>
        <dbReference type="ARBA" id="ARBA00022496"/>
    </source>
</evidence>
<evidence type="ECO:0000313" key="16">
    <source>
        <dbReference type="Proteomes" id="UP000183670"/>
    </source>
</evidence>
<evidence type="ECO:0000256" key="7">
    <source>
        <dbReference type="ARBA" id="ARBA00023004"/>
    </source>
</evidence>
<proteinExistence type="inferred from homology"/>
<dbReference type="Pfam" id="PF13715">
    <property type="entry name" value="CarbopepD_reg_2"/>
    <property type="match status" value="1"/>
</dbReference>
<keyword evidence="7" id="KW-0408">Iron</keyword>
<dbReference type="InterPro" id="IPR011662">
    <property type="entry name" value="Secretin/TonB_short_N"/>
</dbReference>
<keyword evidence="11 12" id="KW-0998">Cell outer membrane</keyword>
<keyword evidence="4" id="KW-0410">Iron transport</keyword>
<evidence type="ECO:0000256" key="12">
    <source>
        <dbReference type="PROSITE-ProRule" id="PRU01360"/>
    </source>
</evidence>
<dbReference type="Gene3D" id="2.60.40.1120">
    <property type="entry name" value="Carboxypeptidase-like, regulatory domain"/>
    <property type="match status" value="1"/>
</dbReference>
<dbReference type="GO" id="GO:0009279">
    <property type="term" value="C:cell outer membrane"/>
    <property type="evidence" value="ECO:0007669"/>
    <property type="project" value="UniProtKB-SubCell"/>
</dbReference>
<dbReference type="Proteomes" id="UP000183670">
    <property type="component" value="Unassembled WGS sequence"/>
</dbReference>
<dbReference type="AlphaFoldDB" id="A0A1G6G3Y1"/>
<dbReference type="InterPro" id="IPR039426">
    <property type="entry name" value="TonB-dep_rcpt-like"/>
</dbReference>
<evidence type="ECO:0000313" key="15">
    <source>
        <dbReference type="EMBL" id="SDB76559.1"/>
    </source>
</evidence>
<dbReference type="InterPro" id="IPR012910">
    <property type="entry name" value="Plug_dom"/>
</dbReference>
<dbReference type="EMBL" id="FMYE01000010">
    <property type="protein sequence ID" value="SDB76559.1"/>
    <property type="molecule type" value="Genomic_DNA"/>
</dbReference>
<keyword evidence="10" id="KW-0675">Receptor</keyword>
<dbReference type="InterPro" id="IPR000531">
    <property type="entry name" value="Beta-barrel_TonB"/>
</dbReference>
<dbReference type="SMART" id="SM00965">
    <property type="entry name" value="STN"/>
    <property type="match status" value="1"/>
</dbReference>
<dbReference type="PROSITE" id="PS52016">
    <property type="entry name" value="TONB_DEPENDENT_REC_3"/>
    <property type="match status" value="1"/>
</dbReference>
<dbReference type="NCBIfam" id="TIGR04056">
    <property type="entry name" value="OMP_RagA_SusC"/>
    <property type="match status" value="1"/>
</dbReference>
<keyword evidence="4" id="KW-0406">Ion transport</keyword>
<reference evidence="15 16" key="1">
    <citation type="submission" date="2016-10" db="EMBL/GenBank/DDBJ databases">
        <authorList>
            <person name="de Groot N.N."/>
        </authorList>
    </citation>
    <scope>NUCLEOTIDE SEQUENCE [LARGE SCALE GENOMIC DNA]</scope>
    <source>
        <strain evidence="15 16">NLAE-zl-C500</strain>
    </source>
</reference>
<dbReference type="PANTHER" id="PTHR30069:SF29">
    <property type="entry name" value="HEMOGLOBIN AND HEMOGLOBIN-HAPTOGLOBIN-BINDING PROTEIN 1-RELATED"/>
    <property type="match status" value="1"/>
</dbReference>
<accession>A0A1G6G3Y1</accession>
<comment type="similarity">
    <text evidence="12 13">Belongs to the TonB-dependent receptor family.</text>
</comment>
<dbReference type="SUPFAM" id="SSF56935">
    <property type="entry name" value="Porins"/>
    <property type="match status" value="1"/>
</dbReference>
<evidence type="ECO:0000256" key="8">
    <source>
        <dbReference type="ARBA" id="ARBA00023077"/>
    </source>
</evidence>
<evidence type="ECO:0000256" key="3">
    <source>
        <dbReference type="ARBA" id="ARBA00022452"/>
    </source>
</evidence>
<dbReference type="Pfam" id="PF07660">
    <property type="entry name" value="STN"/>
    <property type="match status" value="1"/>
</dbReference>
<dbReference type="Gene3D" id="2.170.130.10">
    <property type="entry name" value="TonB-dependent receptor, plug domain"/>
    <property type="match status" value="1"/>
</dbReference>
<dbReference type="FunFam" id="2.60.40.1120:FF:000003">
    <property type="entry name" value="Outer membrane protein Omp121"/>
    <property type="match status" value="1"/>
</dbReference>
<evidence type="ECO:0000256" key="5">
    <source>
        <dbReference type="ARBA" id="ARBA00022692"/>
    </source>
</evidence>
<dbReference type="GO" id="GO:0015344">
    <property type="term" value="F:siderophore uptake transmembrane transporter activity"/>
    <property type="evidence" value="ECO:0007669"/>
    <property type="project" value="TreeGrafter"/>
</dbReference>
<organism evidence="15 16">
    <name type="scientific">Bacteroides ovatus</name>
    <dbReference type="NCBI Taxonomy" id="28116"/>
    <lineage>
        <taxon>Bacteria</taxon>
        <taxon>Pseudomonadati</taxon>
        <taxon>Bacteroidota</taxon>
        <taxon>Bacteroidia</taxon>
        <taxon>Bacteroidales</taxon>
        <taxon>Bacteroidaceae</taxon>
        <taxon>Bacteroides</taxon>
    </lineage>
</organism>
<dbReference type="Pfam" id="PF07715">
    <property type="entry name" value="Plug"/>
    <property type="match status" value="1"/>
</dbReference>
<evidence type="ECO:0000256" key="10">
    <source>
        <dbReference type="ARBA" id="ARBA00023170"/>
    </source>
</evidence>
<evidence type="ECO:0000256" key="1">
    <source>
        <dbReference type="ARBA" id="ARBA00004571"/>
    </source>
</evidence>
<gene>
    <name evidence="15" type="ORF">SAMN05192581_101034</name>
</gene>
<evidence type="ECO:0000256" key="11">
    <source>
        <dbReference type="ARBA" id="ARBA00023237"/>
    </source>
</evidence>